<dbReference type="Proteomes" id="UP000234951">
    <property type="component" value="Unassembled WGS sequence"/>
</dbReference>
<gene>
    <name evidence="1" type="ORF">CU635_17305</name>
    <name evidence="2" type="ORF">CVD25_08070</name>
</gene>
<dbReference type="RefSeq" id="WP_101578632.1">
    <property type="nucleotide sequence ID" value="NZ_PGVA01000044.1"/>
</dbReference>
<evidence type="ECO:0000313" key="3">
    <source>
        <dbReference type="Proteomes" id="UP000234951"/>
    </source>
</evidence>
<reference evidence="1 3" key="1">
    <citation type="submission" date="2017-11" db="EMBL/GenBank/DDBJ databases">
        <title>Comparitive Functional Genomics of Dry Heat Resistant strains isolated from the Viking Spacecraft.</title>
        <authorList>
            <person name="Seuylemezian A."/>
            <person name="Cooper K."/>
            <person name="Vaishampayan P."/>
        </authorList>
    </citation>
    <scope>NUCLEOTIDE SEQUENCE [LARGE SCALE GENOMIC DNA]</scope>
    <source>
        <strain evidence="1 3">M4.6</strain>
    </source>
</reference>
<dbReference type="Proteomes" id="UP000235114">
    <property type="component" value="Unassembled WGS sequence"/>
</dbReference>
<dbReference type="EMBL" id="PGVD01000022">
    <property type="protein sequence ID" value="PLR98317.1"/>
    <property type="molecule type" value="Genomic_DNA"/>
</dbReference>
<accession>A0A2N5GIK0</accession>
<proteinExistence type="predicted"/>
<dbReference type="AlphaFoldDB" id="A0A2N5GIK0"/>
<organism evidence="1 3">
    <name type="scientific">Bacillus canaveralius</name>
    <dbReference type="NCBI Taxonomy" id="1403243"/>
    <lineage>
        <taxon>Bacteria</taxon>
        <taxon>Bacillati</taxon>
        <taxon>Bacillota</taxon>
        <taxon>Bacilli</taxon>
        <taxon>Bacillales</taxon>
        <taxon>Bacillaceae</taxon>
        <taxon>Bacillus</taxon>
    </lineage>
</organism>
<protein>
    <submittedName>
        <fullName evidence="1">Uncharacterized protein</fullName>
    </submittedName>
</protein>
<evidence type="ECO:0000313" key="4">
    <source>
        <dbReference type="Proteomes" id="UP000235114"/>
    </source>
</evidence>
<sequence>MRKVYGLMTNPGDGNELLWDFGVWETADEAQRYLQNELKHTTGIWVEEIKFHSPTPEFAEHYEEEMVECSFCGIEYNEADTTLIDNDEYICVNCEPEYKKTFDIA</sequence>
<comment type="caution">
    <text evidence="1">The sequence shown here is derived from an EMBL/GenBank/DDBJ whole genome shotgun (WGS) entry which is preliminary data.</text>
</comment>
<dbReference type="OrthoDB" id="2867728at2"/>
<reference evidence="2 4" key="2">
    <citation type="submission" date="2017-12" db="EMBL/GenBank/DDBJ databases">
        <title>Comparative Functional Genomics of Dry Heat Resistant strains isolated from the Viking Spacecraft.</title>
        <authorList>
            <person name="Seuylemezian A."/>
            <person name="Cooper K."/>
            <person name="Vaishampayan P."/>
        </authorList>
    </citation>
    <scope>NUCLEOTIDE SEQUENCE [LARGE SCALE GENOMIC DNA]</scope>
    <source>
        <strain evidence="2 4">ATCC 29669</strain>
    </source>
</reference>
<evidence type="ECO:0000313" key="1">
    <source>
        <dbReference type="EMBL" id="PLR80806.1"/>
    </source>
</evidence>
<evidence type="ECO:0000313" key="2">
    <source>
        <dbReference type="EMBL" id="PLR98317.1"/>
    </source>
</evidence>
<keyword evidence="4" id="KW-1185">Reference proteome</keyword>
<name>A0A2N5GIK0_9BACI</name>
<dbReference type="EMBL" id="PGVA01000044">
    <property type="protein sequence ID" value="PLR80806.1"/>
    <property type="molecule type" value="Genomic_DNA"/>
</dbReference>